<dbReference type="EMBL" id="KL142381">
    <property type="protein sequence ID" value="KDR75312.1"/>
    <property type="molecule type" value="Genomic_DNA"/>
</dbReference>
<sequence>MLSRSRLSSHFSKTLASRVYISPCLCFIRTAASSATLPVKWTSRISKSRPTSFCFSNSAPRRTFAGGRQATDGVRPSKQTLNETGSLWSEESWDQVFDDLDKSLPPARQPPNIFSQSPARRQTMTERESKVLTGMLDMIFESKEAREELGTKKPAEGSNEEGGIARGQVDDLFSRLRQYSRRSRKVDPSTELLDKKKEEMSLCTTDQQLLEWASLEVFDESKRYEEAAKSAMAEAAQTGNKSELPHLQSPIYPQLIAHLMRTFRVQFRDPNLSLFIFNHAQKLSTVSYVFGCSTAAYNELIETRWMSFRDLEGVHTAIQEMVINGVPIDNRTQKVVDLVRRELGNQEILVDHSEDTQAESWDTLNKIERLMSPNQQARSRRNGFHQWKSEGEDEDTFDDWSFDQLDRFARRTRPPTRDQSFRKL</sequence>
<evidence type="ECO:0000256" key="1">
    <source>
        <dbReference type="SAM" id="MobiDB-lite"/>
    </source>
</evidence>
<dbReference type="PANTHER" id="PTHR39468:SF1">
    <property type="entry name" value="MTF2-LIKE C-TERMINAL DOMAIN-CONTAINING PROTEIN"/>
    <property type="match status" value="1"/>
</dbReference>
<dbReference type="GO" id="GO:0005739">
    <property type="term" value="C:mitochondrion"/>
    <property type="evidence" value="ECO:0007669"/>
    <property type="project" value="InterPro"/>
</dbReference>
<name>A0A067SZ05_GALM3</name>
<feature type="domain" description="Mtf2-like C-terminal" evidence="2">
    <location>
        <begin position="190"/>
        <end position="363"/>
    </location>
</feature>
<feature type="region of interest" description="Disordered" evidence="1">
    <location>
        <begin position="146"/>
        <end position="165"/>
    </location>
</feature>
<proteinExistence type="predicted"/>
<dbReference type="PANTHER" id="PTHR39468">
    <property type="entry name" value="CHROMOSOME 7, WHOLE GENOME SHOTGUN SEQUENCE"/>
    <property type="match status" value="1"/>
</dbReference>
<feature type="compositionally biased region" description="Basic and acidic residues" evidence="1">
    <location>
        <begin position="146"/>
        <end position="155"/>
    </location>
</feature>
<reference evidence="4" key="1">
    <citation type="journal article" date="2014" name="Proc. Natl. Acad. Sci. U.S.A.">
        <title>Extensive sampling of basidiomycete genomes demonstrates inadequacy of the white-rot/brown-rot paradigm for wood decay fungi.</title>
        <authorList>
            <person name="Riley R."/>
            <person name="Salamov A.A."/>
            <person name="Brown D.W."/>
            <person name="Nagy L.G."/>
            <person name="Floudas D."/>
            <person name="Held B.W."/>
            <person name="Levasseur A."/>
            <person name="Lombard V."/>
            <person name="Morin E."/>
            <person name="Otillar R."/>
            <person name="Lindquist E.A."/>
            <person name="Sun H."/>
            <person name="LaButti K.M."/>
            <person name="Schmutz J."/>
            <person name="Jabbour D."/>
            <person name="Luo H."/>
            <person name="Baker S.E."/>
            <person name="Pisabarro A.G."/>
            <person name="Walton J.D."/>
            <person name="Blanchette R.A."/>
            <person name="Henrissat B."/>
            <person name="Martin F."/>
            <person name="Cullen D."/>
            <person name="Hibbett D.S."/>
            <person name="Grigoriev I.V."/>
        </authorList>
    </citation>
    <scope>NUCLEOTIDE SEQUENCE [LARGE SCALE GENOMIC DNA]</scope>
    <source>
        <strain evidence="4">CBS 339.88</strain>
    </source>
</reference>
<dbReference type="OrthoDB" id="2444174at2759"/>
<evidence type="ECO:0000313" key="4">
    <source>
        <dbReference type="Proteomes" id="UP000027222"/>
    </source>
</evidence>
<keyword evidence="4" id="KW-1185">Reference proteome</keyword>
<dbReference type="InterPro" id="IPR040009">
    <property type="entry name" value="Mtf2/C5D6.12-like"/>
</dbReference>
<dbReference type="Proteomes" id="UP000027222">
    <property type="component" value="Unassembled WGS sequence"/>
</dbReference>
<feature type="region of interest" description="Disordered" evidence="1">
    <location>
        <begin position="105"/>
        <end position="124"/>
    </location>
</feature>
<dbReference type="AlphaFoldDB" id="A0A067SZ05"/>
<evidence type="ECO:0000259" key="2">
    <source>
        <dbReference type="Pfam" id="PF19189"/>
    </source>
</evidence>
<dbReference type="Pfam" id="PF19189">
    <property type="entry name" value="Mtf2"/>
    <property type="match status" value="1"/>
</dbReference>
<dbReference type="HOGENOM" id="CLU_039423_0_0_1"/>
<feature type="region of interest" description="Disordered" evidence="1">
    <location>
        <begin position="373"/>
        <end position="395"/>
    </location>
</feature>
<evidence type="ECO:0000313" key="3">
    <source>
        <dbReference type="EMBL" id="KDR75312.1"/>
    </source>
</evidence>
<feature type="compositionally biased region" description="Polar residues" evidence="1">
    <location>
        <begin position="112"/>
        <end position="122"/>
    </location>
</feature>
<gene>
    <name evidence="3" type="ORF">GALMADRAFT_249334</name>
</gene>
<protein>
    <recommendedName>
        <fullName evidence="2">Mtf2-like C-terminal domain-containing protein</fullName>
    </recommendedName>
</protein>
<dbReference type="InterPro" id="IPR043837">
    <property type="entry name" value="Mtf2-like_C"/>
</dbReference>
<organism evidence="3 4">
    <name type="scientific">Galerina marginata (strain CBS 339.88)</name>
    <dbReference type="NCBI Taxonomy" id="685588"/>
    <lineage>
        <taxon>Eukaryota</taxon>
        <taxon>Fungi</taxon>
        <taxon>Dikarya</taxon>
        <taxon>Basidiomycota</taxon>
        <taxon>Agaricomycotina</taxon>
        <taxon>Agaricomycetes</taxon>
        <taxon>Agaricomycetidae</taxon>
        <taxon>Agaricales</taxon>
        <taxon>Agaricineae</taxon>
        <taxon>Strophariaceae</taxon>
        <taxon>Galerina</taxon>
    </lineage>
</organism>
<accession>A0A067SZ05</accession>
<dbReference type="STRING" id="685588.A0A067SZ05"/>